<gene>
    <name evidence="8" type="ORF">PR048_011338</name>
</gene>
<evidence type="ECO:0000256" key="1">
    <source>
        <dbReference type="ARBA" id="ARBA00022679"/>
    </source>
</evidence>
<keyword evidence="9" id="KW-1185">Reference proteome</keyword>
<keyword evidence="1" id="KW-0808">Transferase</keyword>
<dbReference type="Proteomes" id="UP001159363">
    <property type="component" value="Chromosome X"/>
</dbReference>
<feature type="domain" description="Reverse transcriptase RNase H-like" evidence="7">
    <location>
        <begin position="106"/>
        <end position="149"/>
    </location>
</feature>
<accession>A0ABQ9HLN5</accession>
<evidence type="ECO:0000259" key="7">
    <source>
        <dbReference type="Pfam" id="PF17917"/>
    </source>
</evidence>
<organism evidence="8 9">
    <name type="scientific">Dryococelus australis</name>
    <dbReference type="NCBI Taxonomy" id="614101"/>
    <lineage>
        <taxon>Eukaryota</taxon>
        <taxon>Metazoa</taxon>
        <taxon>Ecdysozoa</taxon>
        <taxon>Arthropoda</taxon>
        <taxon>Hexapoda</taxon>
        <taxon>Insecta</taxon>
        <taxon>Pterygota</taxon>
        <taxon>Neoptera</taxon>
        <taxon>Polyneoptera</taxon>
        <taxon>Phasmatodea</taxon>
        <taxon>Verophasmatodea</taxon>
        <taxon>Anareolatae</taxon>
        <taxon>Phasmatidae</taxon>
        <taxon>Eurycanthinae</taxon>
        <taxon>Dryococelus</taxon>
    </lineage>
</organism>
<reference evidence="8 9" key="1">
    <citation type="submission" date="2023-02" db="EMBL/GenBank/DDBJ databases">
        <title>LHISI_Scaffold_Assembly.</title>
        <authorList>
            <person name="Stuart O.P."/>
            <person name="Cleave R."/>
            <person name="Magrath M.J.L."/>
            <person name="Mikheyev A.S."/>
        </authorList>
    </citation>
    <scope>NUCLEOTIDE SEQUENCE [LARGE SCALE GENOMIC DNA]</scope>
    <source>
        <strain evidence="8">Daus_M_001</strain>
        <tissue evidence="8">Leg muscle</tissue>
    </source>
</reference>
<sequence length="200" mass="22321">MKGVCMRLSYLCQTTELINEPLLLKAAEDLPLDTGKRIQVNVVLPVCVDSDVVLVEFVLGNRFLNIKQCYGARSISCASYANSNKVMQLDIAKMNQAALNIPSGTKRLNKGELINSVTEKELLSTVWGVNHFRFYLYGKPFTVNADSSNRRTQVDISYVGLCDSANTVTLWPIVLEKLDEMQMYLSCIVRVADIAVEETC</sequence>
<evidence type="ECO:0000313" key="9">
    <source>
        <dbReference type="Proteomes" id="UP001159363"/>
    </source>
</evidence>
<keyword evidence="5" id="KW-0378">Hydrolase</keyword>
<keyword evidence="4" id="KW-0255">Endonuclease</keyword>
<comment type="caution">
    <text evidence="8">The sequence shown here is derived from an EMBL/GenBank/DDBJ whole genome shotgun (WGS) entry which is preliminary data.</text>
</comment>
<proteinExistence type="predicted"/>
<name>A0ABQ9HLN5_9NEOP</name>
<evidence type="ECO:0000256" key="4">
    <source>
        <dbReference type="ARBA" id="ARBA00022759"/>
    </source>
</evidence>
<protein>
    <recommendedName>
        <fullName evidence="7">Reverse transcriptase RNase H-like domain-containing protein</fullName>
    </recommendedName>
</protein>
<evidence type="ECO:0000256" key="2">
    <source>
        <dbReference type="ARBA" id="ARBA00022695"/>
    </source>
</evidence>
<keyword evidence="6" id="KW-0695">RNA-directed DNA polymerase</keyword>
<dbReference type="Pfam" id="PF17917">
    <property type="entry name" value="RT_RNaseH"/>
    <property type="match status" value="1"/>
</dbReference>
<dbReference type="InterPro" id="IPR041373">
    <property type="entry name" value="RT_RNaseH"/>
</dbReference>
<keyword evidence="3" id="KW-0540">Nuclease</keyword>
<evidence type="ECO:0000256" key="3">
    <source>
        <dbReference type="ARBA" id="ARBA00022722"/>
    </source>
</evidence>
<dbReference type="EMBL" id="JARBHB010000004">
    <property type="protein sequence ID" value="KAJ8885142.1"/>
    <property type="molecule type" value="Genomic_DNA"/>
</dbReference>
<evidence type="ECO:0000313" key="8">
    <source>
        <dbReference type="EMBL" id="KAJ8885142.1"/>
    </source>
</evidence>
<evidence type="ECO:0000256" key="6">
    <source>
        <dbReference type="ARBA" id="ARBA00022918"/>
    </source>
</evidence>
<evidence type="ECO:0000256" key="5">
    <source>
        <dbReference type="ARBA" id="ARBA00022801"/>
    </source>
</evidence>
<keyword evidence="2" id="KW-0548">Nucleotidyltransferase</keyword>